<gene>
    <name evidence="2" type="ORF">ALAG00032_LOCUS2987</name>
</gene>
<proteinExistence type="predicted"/>
<name>A0A7S3NIE6_9STRA</name>
<evidence type="ECO:0000256" key="1">
    <source>
        <dbReference type="SAM" id="MobiDB-lite"/>
    </source>
</evidence>
<sequence length="488" mass="53996">MIAVVPFFLPDEKPSDFSVAWPTKPNADEVQLEMVVVFYLGLPAGLPERFAIEAHRLGKALRAWKDGAIVIPLTNVKILVASLSHEEGPSLSFTVRSALMTAQNWTWLRSAMDFLQNECEKQFPGLDFSTNLACPKCLSEGIDENETELFPWDGEDAAKENHTCDRFCVDTTFPSCSEVCCKDTTTTMKSDVDATLICENLVREVHEIREEMSRGICKVQEEMSQGLSRIENKLDSIHSLSKALANEDNLYPNLFYIIPVTTENGNWQNLLEKIGLETKYKIIFVCAKSGKPVPYNGEEGLVFSMPSEYAQKAQLFWKTYGPMIKVSATLVSIAVKASTGLNPSDLIPSSMSNFNANAAAYTSTVNEIIDKSGIEVSLESDLEKAKAVVGPSHRAFGKFLESIQFDKTKLPMKFDSDDQGGCWWILDEQSIQPSSTLKNSTSKKKSFSSSQHSYNKQSAAVVPMTTASSHEVEPGLVVVKESKKCTIS</sequence>
<accession>A0A7S3NIE6</accession>
<reference evidence="2" key="1">
    <citation type="submission" date="2021-01" db="EMBL/GenBank/DDBJ databases">
        <authorList>
            <person name="Corre E."/>
            <person name="Pelletier E."/>
            <person name="Niang G."/>
            <person name="Scheremetjew M."/>
            <person name="Finn R."/>
            <person name="Kale V."/>
            <person name="Holt S."/>
            <person name="Cochrane G."/>
            <person name="Meng A."/>
            <person name="Brown T."/>
            <person name="Cohen L."/>
        </authorList>
    </citation>
    <scope>NUCLEOTIDE SEQUENCE</scope>
    <source>
        <strain evidence="2">CCMP1510</strain>
    </source>
</reference>
<protein>
    <submittedName>
        <fullName evidence="2">Uncharacterized protein</fullName>
    </submittedName>
</protein>
<feature type="region of interest" description="Disordered" evidence="1">
    <location>
        <begin position="435"/>
        <end position="469"/>
    </location>
</feature>
<organism evidence="2">
    <name type="scientific">Aureoumbra lagunensis</name>
    <dbReference type="NCBI Taxonomy" id="44058"/>
    <lineage>
        <taxon>Eukaryota</taxon>
        <taxon>Sar</taxon>
        <taxon>Stramenopiles</taxon>
        <taxon>Ochrophyta</taxon>
        <taxon>Pelagophyceae</taxon>
        <taxon>Pelagomonadales</taxon>
        <taxon>Aureoumbra</taxon>
    </lineage>
</organism>
<feature type="compositionally biased region" description="Low complexity" evidence="1">
    <location>
        <begin position="447"/>
        <end position="458"/>
    </location>
</feature>
<dbReference type="AlphaFoldDB" id="A0A7S3NIE6"/>
<dbReference type="EMBL" id="HBIJ01004202">
    <property type="protein sequence ID" value="CAE0362246.1"/>
    <property type="molecule type" value="Transcribed_RNA"/>
</dbReference>
<evidence type="ECO:0000313" key="2">
    <source>
        <dbReference type="EMBL" id="CAE0362246.1"/>
    </source>
</evidence>